<dbReference type="EMBL" id="GG663370">
    <property type="protein sequence ID" value="EEH05847.1"/>
    <property type="molecule type" value="Genomic_DNA"/>
</dbReference>
<feature type="compositionally biased region" description="Basic and acidic residues" evidence="1">
    <location>
        <begin position="16"/>
        <end position="35"/>
    </location>
</feature>
<dbReference type="RefSeq" id="XP_045286328.1">
    <property type="nucleotide sequence ID" value="XM_045433160.1"/>
</dbReference>
<dbReference type="Proteomes" id="UP000001631">
    <property type="component" value="Unassembled WGS sequence"/>
</dbReference>
<keyword evidence="2" id="KW-0472">Membrane</keyword>
<evidence type="ECO:0000313" key="4">
    <source>
        <dbReference type="Proteomes" id="UP000001631"/>
    </source>
</evidence>
<keyword evidence="2" id="KW-1133">Transmembrane helix</keyword>
<protein>
    <submittedName>
        <fullName evidence="3">Uncharacterized protein</fullName>
    </submittedName>
</protein>
<sequence length="167" mass="19182">MDKRRESRTPKKIKTRNKDEEGEHTQERTHEDRKGWMRRRGKRRERSVEWVSLRILSLASLASLAFLVVEREGIYLVLLVDCSVTAPAPGNVTAPTRKGFGPAVEINYRWPCSVPTCPSPRLQRLNETPTSYKGSTWRALANQPRVEAPLALFFPEYPPSRLVEKII</sequence>
<feature type="transmembrane region" description="Helical" evidence="2">
    <location>
        <begin position="47"/>
        <end position="69"/>
    </location>
</feature>
<dbReference type="HOGENOM" id="CLU_1594071_0_0_1"/>
<gene>
    <name evidence="3" type="ORF">HCBG_06111</name>
</gene>
<name>C0NSI1_AJECG</name>
<dbReference type="AlphaFoldDB" id="C0NSI1"/>
<evidence type="ECO:0000256" key="2">
    <source>
        <dbReference type="SAM" id="Phobius"/>
    </source>
</evidence>
<accession>C0NSI1</accession>
<dbReference type="GeneID" id="69039127"/>
<evidence type="ECO:0000256" key="1">
    <source>
        <dbReference type="SAM" id="MobiDB-lite"/>
    </source>
</evidence>
<reference evidence="3" key="1">
    <citation type="submission" date="2009-02" db="EMBL/GenBank/DDBJ databases">
        <title>The Genome Sequence of Ajellomyces capsulatus strain G186AR.</title>
        <authorList>
            <consortium name="The Broad Institute Genome Sequencing Platform"/>
            <person name="Champion M."/>
            <person name="Cuomo C."/>
            <person name="Ma L.-J."/>
            <person name="Henn M.R."/>
            <person name="Sil A."/>
            <person name="Goldman B."/>
            <person name="Young S.K."/>
            <person name="Kodira C.D."/>
            <person name="Zeng Q."/>
            <person name="Koehrsen M."/>
            <person name="Alvarado L."/>
            <person name="Berlin A."/>
            <person name="Borenstein D."/>
            <person name="Chen Z."/>
            <person name="Engels R."/>
            <person name="Freedman E."/>
            <person name="Gellesch M."/>
            <person name="Goldberg J."/>
            <person name="Griggs A."/>
            <person name="Gujja S."/>
            <person name="Heiman D."/>
            <person name="Hepburn T."/>
            <person name="Howarth C."/>
            <person name="Jen D."/>
            <person name="Larson L."/>
            <person name="Lewis B."/>
            <person name="Mehta T."/>
            <person name="Park D."/>
            <person name="Pearson M."/>
            <person name="Roberts A."/>
            <person name="Saif S."/>
            <person name="Shea T."/>
            <person name="Shenoy N."/>
            <person name="Sisk P."/>
            <person name="Stolte C."/>
            <person name="Sykes S."/>
            <person name="Walk T."/>
            <person name="White J."/>
            <person name="Yandava C."/>
            <person name="Klein B."/>
            <person name="McEwen J.G."/>
            <person name="Puccia R."/>
            <person name="Goldman G.H."/>
            <person name="Felipe M.S."/>
            <person name="Nino-Vega G."/>
            <person name="San-Blas G."/>
            <person name="Taylor J."/>
            <person name="Mendoza L."/>
            <person name="Galagan J."/>
            <person name="Nusbaum C."/>
            <person name="Birren B."/>
        </authorList>
    </citation>
    <scope>NUCLEOTIDE SEQUENCE</scope>
    <source>
        <strain evidence="3">G186AR</strain>
    </source>
</reference>
<evidence type="ECO:0000313" key="3">
    <source>
        <dbReference type="EMBL" id="EEH05847.1"/>
    </source>
</evidence>
<feature type="region of interest" description="Disordered" evidence="1">
    <location>
        <begin position="1"/>
        <end position="39"/>
    </location>
</feature>
<keyword evidence="2" id="KW-0812">Transmembrane</keyword>
<organism evidence="3 4">
    <name type="scientific">Ajellomyces capsulatus (strain G186AR / H82 / ATCC MYA-2454 / RMSCC 2432)</name>
    <name type="common">Darling's disease fungus</name>
    <name type="synonym">Histoplasma capsulatum</name>
    <dbReference type="NCBI Taxonomy" id="447093"/>
    <lineage>
        <taxon>Eukaryota</taxon>
        <taxon>Fungi</taxon>
        <taxon>Dikarya</taxon>
        <taxon>Ascomycota</taxon>
        <taxon>Pezizomycotina</taxon>
        <taxon>Eurotiomycetes</taxon>
        <taxon>Eurotiomycetidae</taxon>
        <taxon>Onygenales</taxon>
        <taxon>Ajellomycetaceae</taxon>
        <taxon>Histoplasma</taxon>
    </lineage>
</organism>
<proteinExistence type="predicted"/>
<dbReference type="InParanoid" id="C0NSI1"/>
<keyword evidence="4" id="KW-1185">Reference proteome</keyword>